<evidence type="ECO:0008006" key="3">
    <source>
        <dbReference type="Google" id="ProtNLM"/>
    </source>
</evidence>
<sequence>MDLAWMLQNEIEFALLSGQPLTGFALDLSKAYNTISRPVLDIAAQRLGWPVALRKAYAAFLAGVRRHFRVGQHVSPPVLSQTGGPECPLAVVSMIAITWLVSAEVQSKHSIPMMSYVDNWTVQSSSSAVAGEAVACVTSVTSQLAMTVSLTKPFAYATTKKDRGFLRRIWASIPALETKWNFVTGRPSSKGMGPLSQLKTAQGYNSHVANYACGAIVPAQRRKHFACDLDLQPWHIVKVSNHQNWKTAPDEYHAWLWYHNDAAREKAHCAMQTMRAQQKAVYQLQLGVANCFCQVKRAKHISETASVPEDMLQLKMQALGMMLCDAGIKFPGSDCEPVWQRFLLCAPFGQLLFEWFRSVEWVWDPGGFSLLEMYYAFTGQTGWLVPLNLAAWSDEVRPGRVLLVFP</sequence>
<accession>A0A812LDJ6</accession>
<dbReference type="AlphaFoldDB" id="A0A812LDJ6"/>
<organism evidence="1 2">
    <name type="scientific">Symbiodinium natans</name>
    <dbReference type="NCBI Taxonomy" id="878477"/>
    <lineage>
        <taxon>Eukaryota</taxon>
        <taxon>Sar</taxon>
        <taxon>Alveolata</taxon>
        <taxon>Dinophyceae</taxon>
        <taxon>Suessiales</taxon>
        <taxon>Symbiodiniaceae</taxon>
        <taxon>Symbiodinium</taxon>
    </lineage>
</organism>
<proteinExistence type="predicted"/>
<evidence type="ECO:0000313" key="1">
    <source>
        <dbReference type="EMBL" id="CAE7242546.1"/>
    </source>
</evidence>
<dbReference type="OrthoDB" id="445826at2759"/>
<protein>
    <recommendedName>
        <fullName evidence="3">Reverse transcriptase domain-containing protein</fullName>
    </recommendedName>
</protein>
<comment type="caution">
    <text evidence="1">The sequence shown here is derived from an EMBL/GenBank/DDBJ whole genome shotgun (WGS) entry which is preliminary data.</text>
</comment>
<name>A0A812LDJ6_9DINO</name>
<evidence type="ECO:0000313" key="2">
    <source>
        <dbReference type="Proteomes" id="UP000604046"/>
    </source>
</evidence>
<reference evidence="1" key="1">
    <citation type="submission" date="2021-02" db="EMBL/GenBank/DDBJ databases">
        <authorList>
            <person name="Dougan E. K."/>
            <person name="Rhodes N."/>
            <person name="Thang M."/>
            <person name="Chan C."/>
        </authorList>
    </citation>
    <scope>NUCLEOTIDE SEQUENCE</scope>
</reference>
<gene>
    <name evidence="1" type="ORF">SNAT2548_LOCUS11150</name>
</gene>
<dbReference type="Proteomes" id="UP000604046">
    <property type="component" value="Unassembled WGS sequence"/>
</dbReference>
<keyword evidence="2" id="KW-1185">Reference proteome</keyword>
<dbReference type="EMBL" id="CAJNDS010000979">
    <property type="protein sequence ID" value="CAE7242546.1"/>
    <property type="molecule type" value="Genomic_DNA"/>
</dbReference>